<proteinExistence type="predicted"/>
<dbReference type="EMBL" id="CAJNDS010002191">
    <property type="protein sequence ID" value="CAE7366402.1"/>
    <property type="molecule type" value="Genomic_DNA"/>
</dbReference>
<dbReference type="Proteomes" id="UP000604046">
    <property type="component" value="Unassembled WGS sequence"/>
</dbReference>
<evidence type="ECO:0000313" key="2">
    <source>
        <dbReference type="Proteomes" id="UP000604046"/>
    </source>
</evidence>
<organism evidence="1 2">
    <name type="scientific">Symbiodinium natans</name>
    <dbReference type="NCBI Taxonomy" id="878477"/>
    <lineage>
        <taxon>Eukaryota</taxon>
        <taxon>Sar</taxon>
        <taxon>Alveolata</taxon>
        <taxon>Dinophyceae</taxon>
        <taxon>Suessiales</taxon>
        <taxon>Symbiodiniaceae</taxon>
        <taxon>Symbiodinium</taxon>
    </lineage>
</organism>
<gene>
    <name evidence="1" type="primary">ERF2</name>
    <name evidence="1" type="ORF">SNAT2548_LOCUS19901</name>
</gene>
<reference evidence="1" key="1">
    <citation type="submission" date="2021-02" db="EMBL/GenBank/DDBJ databases">
        <authorList>
            <person name="Dougan E. K."/>
            <person name="Rhodes N."/>
            <person name="Thang M."/>
            <person name="Chan C."/>
        </authorList>
    </citation>
    <scope>NUCLEOTIDE SEQUENCE</scope>
</reference>
<evidence type="ECO:0000313" key="1">
    <source>
        <dbReference type="EMBL" id="CAE7366402.1"/>
    </source>
</evidence>
<protein>
    <submittedName>
        <fullName evidence="1">ERF2 protein</fullName>
    </submittedName>
</protein>
<sequence length="64" mass="7155">MVSISKAPGEGCTPAKELGVDEYNRLFDEDALVYDASRNAFDRGTYQNCLTFWFAARSGNLGEW</sequence>
<name>A0A812PQJ2_9DINO</name>
<accession>A0A812PQJ2</accession>
<comment type="caution">
    <text evidence="1">The sequence shown here is derived from an EMBL/GenBank/DDBJ whole genome shotgun (WGS) entry which is preliminary data.</text>
</comment>
<keyword evidence="2" id="KW-1185">Reference proteome</keyword>
<dbReference type="AlphaFoldDB" id="A0A812PQJ2"/>